<evidence type="ECO:0000313" key="17">
    <source>
        <dbReference type="Proteomes" id="UP000240357"/>
    </source>
</evidence>
<feature type="domain" description="Glycosyl transferase family 51" evidence="14">
    <location>
        <begin position="66"/>
        <end position="227"/>
    </location>
</feature>
<evidence type="ECO:0000256" key="11">
    <source>
        <dbReference type="ARBA" id="ARBA00049902"/>
    </source>
</evidence>
<dbReference type="GO" id="GO:0030288">
    <property type="term" value="C:outer membrane-bounded periplasmic space"/>
    <property type="evidence" value="ECO:0007669"/>
    <property type="project" value="TreeGrafter"/>
</dbReference>
<dbReference type="GO" id="GO:0008955">
    <property type="term" value="F:peptidoglycan glycosyltransferase activity"/>
    <property type="evidence" value="ECO:0007669"/>
    <property type="project" value="UniProtKB-EC"/>
</dbReference>
<dbReference type="Gene3D" id="1.10.3810.10">
    <property type="entry name" value="Biosynthetic peptidoglycan transglycosylase-like"/>
    <property type="match status" value="1"/>
</dbReference>
<evidence type="ECO:0000256" key="5">
    <source>
        <dbReference type="ARBA" id="ARBA00022670"/>
    </source>
</evidence>
<dbReference type="AlphaFoldDB" id="A0A2T2YGT7"/>
<dbReference type="InterPro" id="IPR009647">
    <property type="entry name" value="PBP_C"/>
</dbReference>
<dbReference type="InterPro" id="IPR001264">
    <property type="entry name" value="Glyco_trans_51"/>
</dbReference>
<dbReference type="SUPFAM" id="SSF53955">
    <property type="entry name" value="Lysozyme-like"/>
    <property type="match status" value="1"/>
</dbReference>
<evidence type="ECO:0000256" key="9">
    <source>
        <dbReference type="ARBA" id="ARBA00023268"/>
    </source>
</evidence>
<keyword evidence="9" id="KW-0511">Multifunctional enzyme</keyword>
<dbReference type="InterPro" id="IPR011815">
    <property type="entry name" value="PBP_1c"/>
</dbReference>
<dbReference type="Pfam" id="PF00912">
    <property type="entry name" value="Transgly"/>
    <property type="match status" value="1"/>
</dbReference>
<evidence type="ECO:0000259" key="15">
    <source>
        <dbReference type="Pfam" id="PF06832"/>
    </source>
</evidence>
<evidence type="ECO:0000256" key="12">
    <source>
        <dbReference type="SAM" id="Phobius"/>
    </source>
</evidence>
<proteinExistence type="inferred from homology"/>
<accession>A0A2T2YGT7</accession>
<keyword evidence="5" id="KW-0645">Protease</keyword>
<dbReference type="Proteomes" id="UP000240357">
    <property type="component" value="Unassembled WGS sequence"/>
</dbReference>
<dbReference type="InterPro" id="IPR050396">
    <property type="entry name" value="Glycosyltr_51/Transpeptidase"/>
</dbReference>
<keyword evidence="6" id="KW-0328">Glycosyltransferase</keyword>
<dbReference type="GO" id="GO:0008658">
    <property type="term" value="F:penicillin binding"/>
    <property type="evidence" value="ECO:0007669"/>
    <property type="project" value="InterPro"/>
</dbReference>
<dbReference type="InterPro" id="IPR023346">
    <property type="entry name" value="Lysozyme-like_dom_sf"/>
</dbReference>
<dbReference type="InterPro" id="IPR012338">
    <property type="entry name" value="Beta-lactam/transpept-like"/>
</dbReference>
<evidence type="ECO:0000256" key="1">
    <source>
        <dbReference type="ARBA" id="ARBA00004752"/>
    </source>
</evidence>
<dbReference type="InterPro" id="IPR036950">
    <property type="entry name" value="PBP_transglycosylase"/>
</dbReference>
<dbReference type="Gene3D" id="3.40.710.10">
    <property type="entry name" value="DD-peptidase/beta-lactamase superfamily"/>
    <property type="match status" value="1"/>
</dbReference>
<dbReference type="OrthoDB" id="9766909at2"/>
<keyword evidence="17" id="KW-1185">Reference proteome</keyword>
<dbReference type="Pfam" id="PF06832">
    <property type="entry name" value="BiPBP_C"/>
    <property type="match status" value="1"/>
</dbReference>
<feature type="domain" description="Penicillin-binding protein transpeptidase" evidence="13">
    <location>
        <begin position="320"/>
        <end position="559"/>
    </location>
</feature>
<dbReference type="GO" id="GO:0006508">
    <property type="term" value="P:proteolysis"/>
    <property type="evidence" value="ECO:0007669"/>
    <property type="project" value="UniProtKB-KW"/>
</dbReference>
<evidence type="ECO:0000256" key="6">
    <source>
        <dbReference type="ARBA" id="ARBA00022676"/>
    </source>
</evidence>
<evidence type="ECO:0000256" key="10">
    <source>
        <dbReference type="ARBA" id="ARBA00044770"/>
    </source>
</evidence>
<comment type="pathway">
    <text evidence="1">Cell wall biogenesis; peptidoglycan biosynthesis.</text>
</comment>
<dbReference type="EC" id="2.4.99.28" evidence="10"/>
<dbReference type="Pfam" id="PF00905">
    <property type="entry name" value="Transpeptidase"/>
    <property type="match status" value="1"/>
</dbReference>
<comment type="similarity">
    <text evidence="2">In the C-terminal section; belongs to the transpeptidase family.</text>
</comment>
<evidence type="ECO:0000256" key="2">
    <source>
        <dbReference type="ARBA" id="ARBA00007090"/>
    </source>
</evidence>
<comment type="catalytic activity">
    <reaction evidence="11">
        <text>[GlcNAc-(1-&gt;4)-Mur2Ac(oyl-L-Ala-gamma-D-Glu-L-Lys-D-Ala-D-Ala)](n)-di-trans,octa-cis-undecaprenyl diphosphate + beta-D-GlcNAc-(1-&gt;4)-Mur2Ac(oyl-L-Ala-gamma-D-Glu-L-Lys-D-Ala-D-Ala)-di-trans,octa-cis-undecaprenyl diphosphate = [GlcNAc-(1-&gt;4)-Mur2Ac(oyl-L-Ala-gamma-D-Glu-L-Lys-D-Ala-D-Ala)](n+1)-di-trans,octa-cis-undecaprenyl diphosphate + di-trans,octa-cis-undecaprenyl diphosphate + H(+)</text>
        <dbReference type="Rhea" id="RHEA:23708"/>
        <dbReference type="Rhea" id="RHEA-COMP:9602"/>
        <dbReference type="Rhea" id="RHEA-COMP:9603"/>
        <dbReference type="ChEBI" id="CHEBI:15378"/>
        <dbReference type="ChEBI" id="CHEBI:58405"/>
        <dbReference type="ChEBI" id="CHEBI:60033"/>
        <dbReference type="ChEBI" id="CHEBI:78435"/>
        <dbReference type="EC" id="2.4.99.28"/>
    </reaction>
</comment>
<evidence type="ECO:0000256" key="4">
    <source>
        <dbReference type="ARBA" id="ARBA00022645"/>
    </source>
</evidence>
<dbReference type="GO" id="GO:0009252">
    <property type="term" value="P:peptidoglycan biosynthetic process"/>
    <property type="evidence" value="ECO:0007669"/>
    <property type="project" value="InterPro"/>
</dbReference>
<gene>
    <name evidence="16" type="primary">pbpC</name>
    <name evidence="16" type="ORF">AHMF7605_15055</name>
</gene>
<dbReference type="EMBL" id="PYFT01000001">
    <property type="protein sequence ID" value="PSR54731.1"/>
    <property type="molecule type" value="Genomic_DNA"/>
</dbReference>
<keyword evidence="4" id="KW-0121">Carboxypeptidase</keyword>
<keyword evidence="8" id="KW-0378">Hydrolase</keyword>
<keyword evidence="12" id="KW-1133">Transmembrane helix</keyword>
<dbReference type="RefSeq" id="WP_106930671.1">
    <property type="nucleotide sequence ID" value="NZ_PYFT01000001.1"/>
</dbReference>
<name>A0A2T2YGT7_9BACT</name>
<dbReference type="NCBIfam" id="TIGR02073">
    <property type="entry name" value="PBP_1c"/>
    <property type="match status" value="1"/>
</dbReference>
<feature type="transmembrane region" description="Helical" evidence="12">
    <location>
        <begin position="26"/>
        <end position="48"/>
    </location>
</feature>
<dbReference type="PANTHER" id="PTHR32282:SF15">
    <property type="entry name" value="PENICILLIN-BINDING PROTEIN 1C"/>
    <property type="match status" value="1"/>
</dbReference>
<feature type="domain" description="Penicillin-binding C-terminal" evidence="15">
    <location>
        <begin position="703"/>
        <end position="779"/>
    </location>
</feature>
<comment type="caution">
    <text evidence="16">The sequence shown here is derived from an EMBL/GenBank/DDBJ whole genome shotgun (WGS) entry which is preliminary data.</text>
</comment>
<evidence type="ECO:0000259" key="14">
    <source>
        <dbReference type="Pfam" id="PF00912"/>
    </source>
</evidence>
<protein>
    <recommendedName>
        <fullName evidence="10">peptidoglycan glycosyltransferase</fullName>
        <ecNumber evidence="10">2.4.99.28</ecNumber>
    </recommendedName>
</protein>
<dbReference type="SUPFAM" id="SSF56601">
    <property type="entry name" value="beta-lactamase/transpeptidase-like"/>
    <property type="match status" value="1"/>
</dbReference>
<sequence>MWRNIARFINSRIIHLLFKPGKIAVWLQWFAGALAGLIGIFLLLNVLFPLRVQMAYSPVITASDGSVINAFLSPDDKWRMQLQTSEINSLLKKAILLKEDRYFYYHPGINPMALGRALANNVVSGKTTSGASTITMQVARLLYPKERTLKNKVIELFRALQLEWLYSKDEILTLYLNLVPFGGNIEGVKAASVLYFQQSPQELNLAQAITLTVIPNKPSSLRIGLQNNRIVAFRNKWLRYFARQKAFPEKELTDAINEPLVAVRTEAPQVAPQFAYRLLRQYPNQAILKTNLNRTIQEKVSQLAYNYLPQLRTKNIRNASVLVINNQTKAVEAYLGSADFSDSEYGGQVDGVRAIRSPGSTLKPFLYAVAFDKGFITPRTVISDVPVDYAGYRPENYFGNYNGNITMEYALATSLNIPAVKILDQVGVPAFVDKLKQAEFTQIKKDGNQLGLSLILGGCGVKLEELTALYAALANQGRYTPLRWLQTEKLNFKRQVISPAASYIVNQILTQLQRPDLPHNFQNSGHLPKIAWKTGTSYGRKDAWSIGYNKKYTVGVWVGNFSGEGVPELNGTDSATPLLFDIFNTIDYNSSNDWFTAPANLARRSVCLVSGQPANDFCPDRVLDAYLPGISPVKKCEHLKEVTISVDEKFAYCTTCLPESGYLRKWYPNYAPEILTFYEAEHIPYAKIPAHNPQCPRIFSEFAPVITAPAPDMEYLLESAEKQKLMLHCNAHNEVKQVYWYINDKLFQAAAANRNLFFTPEKAGRYKISCLDDQGRNTNSFITVRFLD</sequence>
<dbReference type="InterPro" id="IPR001460">
    <property type="entry name" value="PCN-bd_Tpept"/>
</dbReference>
<evidence type="ECO:0000256" key="3">
    <source>
        <dbReference type="ARBA" id="ARBA00007739"/>
    </source>
</evidence>
<dbReference type="PANTHER" id="PTHR32282">
    <property type="entry name" value="BINDING PROTEIN TRANSPEPTIDASE, PUTATIVE-RELATED"/>
    <property type="match status" value="1"/>
</dbReference>
<evidence type="ECO:0000313" key="16">
    <source>
        <dbReference type="EMBL" id="PSR54731.1"/>
    </source>
</evidence>
<keyword evidence="7" id="KW-0808">Transferase</keyword>
<evidence type="ECO:0000256" key="8">
    <source>
        <dbReference type="ARBA" id="ARBA00022801"/>
    </source>
</evidence>
<keyword evidence="12" id="KW-0812">Transmembrane</keyword>
<evidence type="ECO:0000256" key="7">
    <source>
        <dbReference type="ARBA" id="ARBA00022679"/>
    </source>
</evidence>
<reference evidence="16 17" key="1">
    <citation type="submission" date="2018-03" db="EMBL/GenBank/DDBJ databases">
        <title>Adhaeribacter sp. HMF7605 Genome sequencing and assembly.</title>
        <authorList>
            <person name="Kang H."/>
            <person name="Kang J."/>
            <person name="Cha I."/>
            <person name="Kim H."/>
            <person name="Joh K."/>
        </authorList>
    </citation>
    <scope>NUCLEOTIDE SEQUENCE [LARGE SCALE GENOMIC DNA]</scope>
    <source>
        <strain evidence="16 17">HMF7605</strain>
    </source>
</reference>
<comment type="similarity">
    <text evidence="3">In the N-terminal section; belongs to the glycosyltransferase 51 family.</text>
</comment>
<dbReference type="GO" id="GO:0004180">
    <property type="term" value="F:carboxypeptidase activity"/>
    <property type="evidence" value="ECO:0007669"/>
    <property type="project" value="UniProtKB-KW"/>
</dbReference>
<keyword evidence="12" id="KW-0472">Membrane</keyword>
<organism evidence="16 17">
    <name type="scientific">Adhaeribacter arboris</name>
    <dbReference type="NCBI Taxonomy" id="2072846"/>
    <lineage>
        <taxon>Bacteria</taxon>
        <taxon>Pseudomonadati</taxon>
        <taxon>Bacteroidota</taxon>
        <taxon>Cytophagia</taxon>
        <taxon>Cytophagales</taxon>
        <taxon>Hymenobacteraceae</taxon>
        <taxon>Adhaeribacter</taxon>
    </lineage>
</organism>
<evidence type="ECO:0000259" key="13">
    <source>
        <dbReference type="Pfam" id="PF00905"/>
    </source>
</evidence>